<protein>
    <submittedName>
        <fullName evidence="4">Reverse transcriptase domain-containing protein</fullName>
    </submittedName>
</protein>
<dbReference type="PROSITE" id="PS50878">
    <property type="entry name" value="RT_POL"/>
    <property type="match status" value="1"/>
</dbReference>
<dbReference type="InterPro" id="IPR000477">
    <property type="entry name" value="RT_dom"/>
</dbReference>
<evidence type="ECO:0000259" key="2">
    <source>
        <dbReference type="PROSITE" id="PS50878"/>
    </source>
</evidence>
<feature type="compositionally biased region" description="Basic and acidic residues" evidence="1">
    <location>
        <begin position="116"/>
        <end position="126"/>
    </location>
</feature>
<reference evidence="4" key="1">
    <citation type="submission" date="2017-02" db="UniProtKB">
        <authorList>
            <consortium name="WormBaseParasite"/>
        </authorList>
    </citation>
    <scope>IDENTIFICATION</scope>
</reference>
<dbReference type="PANTHER" id="PTHR31635">
    <property type="entry name" value="REVERSE TRANSCRIPTASE DOMAIN-CONTAINING PROTEIN-RELATED"/>
    <property type="match status" value="1"/>
</dbReference>
<dbReference type="InterPro" id="IPR043502">
    <property type="entry name" value="DNA/RNA_pol_sf"/>
</dbReference>
<evidence type="ECO:0000256" key="1">
    <source>
        <dbReference type="SAM" id="MobiDB-lite"/>
    </source>
</evidence>
<dbReference type="Pfam" id="PF00078">
    <property type="entry name" value="RVT_1"/>
    <property type="match status" value="1"/>
</dbReference>
<organism evidence="3 4">
    <name type="scientific">Strongyloides papillosus</name>
    <name type="common">Intestinal threadworm</name>
    <dbReference type="NCBI Taxonomy" id="174720"/>
    <lineage>
        <taxon>Eukaryota</taxon>
        <taxon>Metazoa</taxon>
        <taxon>Ecdysozoa</taxon>
        <taxon>Nematoda</taxon>
        <taxon>Chromadorea</taxon>
        <taxon>Rhabditida</taxon>
        <taxon>Tylenchina</taxon>
        <taxon>Panagrolaimomorpha</taxon>
        <taxon>Strongyloidoidea</taxon>
        <taxon>Strongyloididae</taxon>
        <taxon>Strongyloides</taxon>
    </lineage>
</organism>
<keyword evidence="3" id="KW-1185">Reference proteome</keyword>
<dbReference type="Proteomes" id="UP000046392">
    <property type="component" value="Unplaced"/>
</dbReference>
<proteinExistence type="predicted"/>
<dbReference type="AlphaFoldDB" id="A0A0N5BR72"/>
<feature type="compositionally biased region" description="Low complexity" evidence="1">
    <location>
        <begin position="88"/>
        <end position="102"/>
    </location>
</feature>
<dbReference type="SUPFAM" id="SSF56672">
    <property type="entry name" value="DNA/RNA polymerases"/>
    <property type="match status" value="1"/>
</dbReference>
<name>A0A0N5BR72_STREA</name>
<feature type="region of interest" description="Disordered" evidence="1">
    <location>
        <begin position="88"/>
        <end position="126"/>
    </location>
</feature>
<accession>A0A0N5BR72</accession>
<evidence type="ECO:0000313" key="3">
    <source>
        <dbReference type="Proteomes" id="UP000046392"/>
    </source>
</evidence>
<dbReference type="PANTHER" id="PTHR31635:SF196">
    <property type="entry name" value="REVERSE TRANSCRIPTASE DOMAIN-CONTAINING PROTEIN-RELATED"/>
    <property type="match status" value="1"/>
</dbReference>
<dbReference type="WBParaSite" id="SPAL_0000837600.1">
    <property type="protein sequence ID" value="SPAL_0000837600.1"/>
    <property type="gene ID" value="SPAL_0000837600"/>
</dbReference>
<feature type="domain" description="Reverse transcriptase" evidence="2">
    <location>
        <begin position="395"/>
        <end position="622"/>
    </location>
</feature>
<sequence length="622" mass="71818">MVNKINAKVTLMEEHAEILKFLAENSKKHGKYDWVMVLNKFNKLNLMTTVDNSIETRRRIRHIAGKVSEVDPSKFLWVEEALNRKEVIQSQNESSNSSNVSSYIDTQDTNCDENSDDKRVPKDNQLPHDDKVIREYWLERFNILLKQKKLPKRIYYCKPYQWQWNLVNSILESFTVNLDLIEAKKFIFVAGVLLNEMTMGKKFRKGKYSDKLKKKISENKPLLERVTNNFDDPSLQTKLRKKFPKRKNFCKNDWTSFLSILINKQTSSLTYWLNKEKLSRIRTAFDAKPSLKSIQMLLNKNNRKNDLNMNEATNFYKNLYKEVEFDLENAKAKSKDFIEMYCSQVNGRELVPAFSISDIITRLSNWKSPGPDKIFGILYKKLPCAFDKLQSYIEKCIESSSIPSSDTKAIIYLLHKSGDSNSVTNYRPISCCNTSYKAVTAYLNEFIIAATAETVMNPNEQLANSRNVWGTCVAHYRDSSLVLDKKFTANKAKNTLVSAYVDFSKAFDSLHQPFIKYLISSLSIPEKVKKLICGIIGSWKSKIFMEGRTGSEISIKRGVLQGDSMSPSLFCLCMSWITFELNKLDKITYNVGRSKPIGNVKNNNRVFNHLFFADDLKLYSSS</sequence>
<evidence type="ECO:0000313" key="4">
    <source>
        <dbReference type="WBParaSite" id="SPAL_0000837600.1"/>
    </source>
</evidence>